<proteinExistence type="predicted"/>
<dbReference type="PROSITE" id="PS50181">
    <property type="entry name" value="FBOX"/>
    <property type="match status" value="1"/>
</dbReference>
<protein>
    <submittedName>
        <fullName evidence="3">F-box domain-containing protein</fullName>
    </submittedName>
</protein>
<sequence>MYSLPIEVKIDIFKFLNFDKLHSVRQINWHFNAVIDKYELEFARKTLSFLSLVSDYFNEKLDKNKLKYYKCKENKFWFGKRIWNKIWKKNVKEVKKCNCDRRILSNEELEPFNFPLSNQLLEKWQTAIDKQIPIYLNIDEEHPLDENIAIILKNFRYKYSQNFALKLPVFPKNIEEMKIVRCWFYRLFQCYFDKTISYDLYFIFNPEMIKILFDNDNLKLVGKEITFNCLTQNINSLKFIVDYQLIIENVRIDFDPLFDDFEQYNKYLFKILINGGFKMAEISSRFFRRNNILFNWIINYIEASKDLTKMVDNILLKCSGFFNLNLKERGKNMRIKEETIYYAFANIYNPEMKYYIIFPERSDNDSDFDDILIIAKVWGDNIEYIKSKNNLIVFDSLCKLFI</sequence>
<evidence type="ECO:0000313" key="2">
    <source>
        <dbReference type="Proteomes" id="UP000095281"/>
    </source>
</evidence>
<dbReference type="Pfam" id="PF00646">
    <property type="entry name" value="F-box"/>
    <property type="match status" value="1"/>
</dbReference>
<dbReference type="WBParaSite" id="MhA1_Contig2815.frz3.gene4">
    <property type="protein sequence ID" value="MhA1_Contig2815.frz3.gene4"/>
    <property type="gene ID" value="MhA1_Contig2815.frz3.gene4"/>
</dbReference>
<dbReference type="InterPro" id="IPR001810">
    <property type="entry name" value="F-box_dom"/>
</dbReference>
<evidence type="ECO:0000313" key="3">
    <source>
        <dbReference type="WBParaSite" id="MhA1_Contig2815.frz3.gene4"/>
    </source>
</evidence>
<organism evidence="2 3">
    <name type="scientific">Meloidogyne hapla</name>
    <name type="common">Root-knot nematode worm</name>
    <dbReference type="NCBI Taxonomy" id="6305"/>
    <lineage>
        <taxon>Eukaryota</taxon>
        <taxon>Metazoa</taxon>
        <taxon>Ecdysozoa</taxon>
        <taxon>Nematoda</taxon>
        <taxon>Chromadorea</taxon>
        <taxon>Rhabditida</taxon>
        <taxon>Tylenchina</taxon>
        <taxon>Tylenchomorpha</taxon>
        <taxon>Tylenchoidea</taxon>
        <taxon>Meloidogynidae</taxon>
        <taxon>Meloidogyninae</taxon>
        <taxon>Meloidogyne</taxon>
    </lineage>
</organism>
<dbReference type="Proteomes" id="UP000095281">
    <property type="component" value="Unplaced"/>
</dbReference>
<accession>A0A1I8BLB6</accession>
<name>A0A1I8BLB6_MELHA</name>
<feature type="domain" description="F-box" evidence="1">
    <location>
        <begin position="1"/>
        <end position="45"/>
    </location>
</feature>
<dbReference type="AlphaFoldDB" id="A0A1I8BLB6"/>
<evidence type="ECO:0000259" key="1">
    <source>
        <dbReference type="PROSITE" id="PS50181"/>
    </source>
</evidence>
<reference evidence="3" key="1">
    <citation type="submission" date="2016-11" db="UniProtKB">
        <authorList>
            <consortium name="WormBaseParasite"/>
        </authorList>
    </citation>
    <scope>IDENTIFICATION</scope>
</reference>
<keyword evidence="2" id="KW-1185">Reference proteome</keyword>